<dbReference type="GO" id="GO:0004827">
    <property type="term" value="F:proline-tRNA ligase activity"/>
    <property type="evidence" value="ECO:0007669"/>
    <property type="project" value="UniProtKB-EC"/>
</dbReference>
<dbReference type="SUPFAM" id="SSF52954">
    <property type="entry name" value="Class II aaRS ABD-related"/>
    <property type="match status" value="1"/>
</dbReference>
<comment type="caution">
    <text evidence="12">The sequence shown here is derived from an EMBL/GenBank/DDBJ whole genome shotgun (WGS) entry which is preliminary data.</text>
</comment>
<accession>A0ABW3UG77</accession>
<dbReference type="Pfam" id="PF03129">
    <property type="entry name" value="HGTP_anticodon"/>
    <property type="match status" value="1"/>
</dbReference>
<comment type="similarity">
    <text evidence="10">Belongs to the class-II aminoacyl-tRNA synthetase family. ProS type 1 subfamily.</text>
</comment>
<dbReference type="Proteomes" id="UP001597180">
    <property type="component" value="Unassembled WGS sequence"/>
</dbReference>
<dbReference type="HAMAP" id="MF_01569">
    <property type="entry name" value="Pro_tRNA_synth_type1"/>
    <property type="match status" value="1"/>
</dbReference>
<dbReference type="InterPro" id="IPR002316">
    <property type="entry name" value="Pro-tRNA-ligase_IIa"/>
</dbReference>
<dbReference type="Pfam" id="PF04073">
    <property type="entry name" value="tRNA_edit"/>
    <property type="match status" value="1"/>
</dbReference>
<dbReference type="InterPro" id="IPR007214">
    <property type="entry name" value="YbaK/aa-tRNA-synth-assoc-dom"/>
</dbReference>
<dbReference type="InterPro" id="IPR004500">
    <property type="entry name" value="Pro-tRNA-synth_IIa_bac-type"/>
</dbReference>
<comment type="function">
    <text evidence="10">Catalyzes the attachment of proline to tRNA(Pro) in a two-step reaction: proline is first activated by ATP to form Pro-AMP and then transferred to the acceptor end of tRNA(Pro). As ProRS can inadvertently accommodate and process non-cognate amino acids such as alanine and cysteine, to avoid such errors it has two additional distinct editing activities against alanine. One activity is designated as 'pretransfer' editing and involves the tRNA(Pro)-independent hydrolysis of activated Ala-AMP. The other activity is designated 'posttransfer' editing and involves deacylation of mischarged Ala-tRNA(Pro). The misacylated Cys-tRNA(Pro) is not edited by ProRS.</text>
</comment>
<comment type="catalytic activity">
    <reaction evidence="9 10">
        <text>tRNA(Pro) + L-proline + ATP = L-prolyl-tRNA(Pro) + AMP + diphosphate</text>
        <dbReference type="Rhea" id="RHEA:14305"/>
        <dbReference type="Rhea" id="RHEA-COMP:9700"/>
        <dbReference type="Rhea" id="RHEA-COMP:9702"/>
        <dbReference type="ChEBI" id="CHEBI:30616"/>
        <dbReference type="ChEBI" id="CHEBI:33019"/>
        <dbReference type="ChEBI" id="CHEBI:60039"/>
        <dbReference type="ChEBI" id="CHEBI:78442"/>
        <dbReference type="ChEBI" id="CHEBI:78532"/>
        <dbReference type="ChEBI" id="CHEBI:456215"/>
        <dbReference type="EC" id="6.1.1.15"/>
    </reaction>
</comment>
<dbReference type="CDD" id="cd00861">
    <property type="entry name" value="ProRS_anticodon_short"/>
    <property type="match status" value="1"/>
</dbReference>
<feature type="domain" description="Aminoacyl-transfer RNA synthetases class-II family profile" evidence="11">
    <location>
        <begin position="38"/>
        <end position="478"/>
    </location>
</feature>
<dbReference type="InterPro" id="IPR036754">
    <property type="entry name" value="YbaK/aa-tRNA-synt-asso_dom_sf"/>
</dbReference>
<evidence type="ECO:0000256" key="9">
    <source>
        <dbReference type="ARBA" id="ARBA00047671"/>
    </source>
</evidence>
<gene>
    <name evidence="10" type="primary">proS</name>
    <name evidence="12" type="ORF">ACFQ4B_01855</name>
</gene>
<name>A0ABW3UG77_9BACL</name>
<dbReference type="PANTHER" id="PTHR42753:SF2">
    <property type="entry name" value="PROLINE--TRNA LIGASE"/>
    <property type="match status" value="1"/>
</dbReference>
<dbReference type="NCBIfam" id="TIGR00409">
    <property type="entry name" value="proS_fam_II"/>
    <property type="match status" value="1"/>
</dbReference>
<evidence type="ECO:0000313" key="12">
    <source>
        <dbReference type="EMBL" id="MFD1218850.1"/>
    </source>
</evidence>
<dbReference type="EMBL" id="JBHTLU010000006">
    <property type="protein sequence ID" value="MFD1218850.1"/>
    <property type="molecule type" value="Genomic_DNA"/>
</dbReference>
<dbReference type="PANTHER" id="PTHR42753">
    <property type="entry name" value="MITOCHONDRIAL RIBOSOME PROTEIN L39/PROLYL-TRNA LIGASE FAMILY MEMBER"/>
    <property type="match status" value="1"/>
</dbReference>
<keyword evidence="3 10" id="KW-0963">Cytoplasm</keyword>
<dbReference type="PRINTS" id="PR01046">
    <property type="entry name" value="TRNASYNTHPRO"/>
</dbReference>
<evidence type="ECO:0000256" key="5">
    <source>
        <dbReference type="ARBA" id="ARBA00022741"/>
    </source>
</evidence>
<proteinExistence type="inferred from homology"/>
<keyword evidence="4 10" id="KW-0436">Ligase</keyword>
<dbReference type="InterPro" id="IPR006195">
    <property type="entry name" value="aa-tRNA-synth_II"/>
</dbReference>
<dbReference type="InterPro" id="IPR002314">
    <property type="entry name" value="aa-tRNA-synt_IIb"/>
</dbReference>
<evidence type="ECO:0000256" key="2">
    <source>
        <dbReference type="ARBA" id="ARBA00011738"/>
    </source>
</evidence>
<dbReference type="Pfam" id="PF00587">
    <property type="entry name" value="tRNA-synt_2b"/>
    <property type="match status" value="1"/>
</dbReference>
<dbReference type="InterPro" id="IPR036621">
    <property type="entry name" value="Anticodon-bd_dom_sf"/>
</dbReference>
<dbReference type="SUPFAM" id="SSF55826">
    <property type="entry name" value="YbaK/ProRS associated domain"/>
    <property type="match status" value="1"/>
</dbReference>
<evidence type="ECO:0000256" key="7">
    <source>
        <dbReference type="ARBA" id="ARBA00022917"/>
    </source>
</evidence>
<dbReference type="SUPFAM" id="SSF55681">
    <property type="entry name" value="Class II aaRS and biotin synthetases"/>
    <property type="match status" value="1"/>
</dbReference>
<dbReference type="InterPro" id="IPR033730">
    <property type="entry name" value="ProRS_core_prok"/>
</dbReference>
<evidence type="ECO:0000256" key="10">
    <source>
        <dbReference type="HAMAP-Rule" id="MF_01569"/>
    </source>
</evidence>
<reference evidence="13" key="1">
    <citation type="journal article" date="2019" name="Int. J. Syst. Evol. Microbiol.">
        <title>The Global Catalogue of Microorganisms (GCM) 10K type strain sequencing project: providing services to taxonomists for standard genome sequencing and annotation.</title>
        <authorList>
            <consortium name="The Broad Institute Genomics Platform"/>
            <consortium name="The Broad Institute Genome Sequencing Center for Infectious Disease"/>
            <person name="Wu L."/>
            <person name="Ma J."/>
        </authorList>
    </citation>
    <scope>NUCLEOTIDE SEQUENCE [LARGE SCALE GENOMIC DNA]</scope>
    <source>
        <strain evidence="13">CCUG 53270</strain>
    </source>
</reference>
<evidence type="ECO:0000256" key="6">
    <source>
        <dbReference type="ARBA" id="ARBA00022840"/>
    </source>
</evidence>
<evidence type="ECO:0000256" key="4">
    <source>
        <dbReference type="ARBA" id="ARBA00022598"/>
    </source>
</evidence>
<dbReference type="EC" id="6.1.1.15" evidence="10"/>
<evidence type="ECO:0000259" key="11">
    <source>
        <dbReference type="PROSITE" id="PS50862"/>
    </source>
</evidence>
<comment type="subunit">
    <text evidence="2 10">Homodimer.</text>
</comment>
<keyword evidence="5 10" id="KW-0547">Nucleotide-binding</keyword>
<dbReference type="InterPro" id="IPR045864">
    <property type="entry name" value="aa-tRNA-synth_II/BPL/LPL"/>
</dbReference>
<evidence type="ECO:0000256" key="8">
    <source>
        <dbReference type="ARBA" id="ARBA00023146"/>
    </source>
</evidence>
<evidence type="ECO:0000256" key="1">
    <source>
        <dbReference type="ARBA" id="ARBA00004496"/>
    </source>
</evidence>
<keyword evidence="8 10" id="KW-0030">Aminoacyl-tRNA synthetase</keyword>
<dbReference type="Gene3D" id="3.40.50.800">
    <property type="entry name" value="Anticodon-binding domain"/>
    <property type="match status" value="1"/>
</dbReference>
<dbReference type="CDD" id="cd04334">
    <property type="entry name" value="ProRS-INS"/>
    <property type="match status" value="1"/>
</dbReference>
<dbReference type="CDD" id="cd00779">
    <property type="entry name" value="ProRS_core_prok"/>
    <property type="match status" value="1"/>
</dbReference>
<organism evidence="12 13">
    <name type="scientific">Paenibacillus vulneris</name>
    <dbReference type="NCBI Taxonomy" id="1133364"/>
    <lineage>
        <taxon>Bacteria</taxon>
        <taxon>Bacillati</taxon>
        <taxon>Bacillota</taxon>
        <taxon>Bacilli</taxon>
        <taxon>Bacillales</taxon>
        <taxon>Paenibacillaceae</taxon>
        <taxon>Paenibacillus</taxon>
    </lineage>
</organism>
<dbReference type="Gene3D" id="3.30.930.10">
    <property type="entry name" value="Bira Bifunctional Protein, Domain 2"/>
    <property type="match status" value="2"/>
</dbReference>
<keyword evidence="13" id="KW-1185">Reference proteome</keyword>
<protein>
    <recommendedName>
        <fullName evidence="10">Proline--tRNA ligase</fullName>
        <ecNumber evidence="10">6.1.1.15</ecNumber>
    </recommendedName>
    <alternativeName>
        <fullName evidence="10">Prolyl-tRNA synthetase</fullName>
        <shortName evidence="10">ProRS</shortName>
    </alternativeName>
</protein>
<keyword evidence="6 10" id="KW-0067">ATP-binding</keyword>
<comment type="domain">
    <text evidence="10">Consists of three domains: the N-terminal catalytic domain, the editing domain and the C-terminal anticodon-binding domain.</text>
</comment>
<dbReference type="InterPro" id="IPR050062">
    <property type="entry name" value="Pro-tRNA_synthetase"/>
</dbReference>
<sequence>MRQSGMLIPTLREVPAEAEAASHRLLLRGGFIRPLAAGIYTYLPMGWRVLKKLQQLIREEMDRTGAQELHMPALQPAELWQQSERYNVYGPELIRLHDRHLREFALGPTHEEVVTALIRDTVSSYRSFPMTVYQLQTKFRDELRPRFGLLRGREFLMKDAYSFAMDWDSLDLSYRAMYEAYQRIFARCGLHYAAVEADAGSIGGEGETHEFMALAEVGEDTIAVCPGCGYAANLEKAVSVRPDQVDGSSGSIGACEAFPTPSIKTIDQLVQTLELPADAFIKTLVYVADGQPVAVAVRGDQEVNELKVRHWLQAESLELADEQTIREAAGGPAGFVGPVGLSIKLLVDYSAAALSSGIAGANEADHHLRNVVPGRDFPLDHTGDFRNVKEGDCCPRCRDSLKLARGIEIGHVFKLGTKYSGKLKAEITDASGRPTKLIMGCYGIGISRLLSAIAEQHHDEHGIPWPASIAPFRVHLIPVSIQDEAQRALAESLYEQLTKHGVEVLIDDREERPGVKFKDADLIGIPIRIVIGKKAADGLVEFKLRGSGEQTEVTASEALERILRQASDDFGIL</sequence>
<comment type="subcellular location">
    <subcellularLocation>
        <location evidence="1 10">Cytoplasm</location>
    </subcellularLocation>
</comment>
<dbReference type="InterPro" id="IPR023717">
    <property type="entry name" value="Pro-tRNA-Synthase_IIa_type1"/>
</dbReference>
<evidence type="ECO:0000313" key="13">
    <source>
        <dbReference type="Proteomes" id="UP001597180"/>
    </source>
</evidence>
<dbReference type="NCBIfam" id="NF006625">
    <property type="entry name" value="PRK09194.1"/>
    <property type="match status" value="1"/>
</dbReference>
<dbReference type="InterPro" id="IPR004154">
    <property type="entry name" value="Anticodon-bd"/>
</dbReference>
<evidence type="ECO:0000256" key="3">
    <source>
        <dbReference type="ARBA" id="ARBA00022490"/>
    </source>
</evidence>
<keyword evidence="7 10" id="KW-0648">Protein biosynthesis</keyword>
<dbReference type="InterPro" id="IPR044140">
    <property type="entry name" value="ProRS_anticodon_short"/>
</dbReference>
<dbReference type="PROSITE" id="PS50862">
    <property type="entry name" value="AA_TRNA_LIGASE_II"/>
    <property type="match status" value="1"/>
</dbReference>
<dbReference type="Gene3D" id="3.90.960.10">
    <property type="entry name" value="YbaK/aminoacyl-tRNA synthetase-associated domain"/>
    <property type="match status" value="1"/>
</dbReference>
<dbReference type="RefSeq" id="WP_345587669.1">
    <property type="nucleotide sequence ID" value="NZ_BAABJG010000012.1"/>
</dbReference>